<dbReference type="PANTHER" id="PTHR31286">
    <property type="entry name" value="GLYCINE-RICH CELL WALL STRUCTURAL PROTEIN 1.8-LIKE"/>
    <property type="match status" value="1"/>
</dbReference>
<evidence type="ECO:0000313" key="3">
    <source>
        <dbReference type="Proteomes" id="UP000639772"/>
    </source>
</evidence>
<feature type="region of interest" description="Disordered" evidence="1">
    <location>
        <begin position="174"/>
        <end position="193"/>
    </location>
</feature>
<feature type="region of interest" description="Disordered" evidence="1">
    <location>
        <begin position="94"/>
        <end position="120"/>
    </location>
</feature>
<sequence>MERSSYARVCVRMDLSKSLKLGIWLNGEFGRTYQAFEYKGLSQICFSYGHVGHHAGQCNTHKSMEAVHACPASSATPEDNVVRGGLMEVEVTHNGDGKTTEAECARSPRKREENVYAPEEKAQKLGPWMLVQPRLRRQGAADHSSIAGKVSQNPRKTVSRRTHDKGAACMYHGMRSPSMDHGRGMKRQASNPRACEDWVRIKQADASMKDVGTEQAMQVGGNKGKYLLL</sequence>
<dbReference type="InterPro" id="IPR040256">
    <property type="entry name" value="At4g02000-like"/>
</dbReference>
<protein>
    <recommendedName>
        <fullName evidence="4">DUF4283 domain-containing protein</fullName>
    </recommendedName>
</protein>
<organism evidence="2 3">
    <name type="scientific">Vanilla planifolia</name>
    <name type="common">Vanilla</name>
    <dbReference type="NCBI Taxonomy" id="51239"/>
    <lineage>
        <taxon>Eukaryota</taxon>
        <taxon>Viridiplantae</taxon>
        <taxon>Streptophyta</taxon>
        <taxon>Embryophyta</taxon>
        <taxon>Tracheophyta</taxon>
        <taxon>Spermatophyta</taxon>
        <taxon>Magnoliopsida</taxon>
        <taxon>Liliopsida</taxon>
        <taxon>Asparagales</taxon>
        <taxon>Orchidaceae</taxon>
        <taxon>Vanilloideae</taxon>
        <taxon>Vanilleae</taxon>
        <taxon>Vanilla</taxon>
    </lineage>
</organism>
<reference evidence="2 3" key="1">
    <citation type="journal article" date="2020" name="Nat. Food">
        <title>A phased Vanilla planifolia genome enables genetic improvement of flavour and production.</title>
        <authorList>
            <person name="Hasing T."/>
            <person name="Tang H."/>
            <person name="Brym M."/>
            <person name="Khazi F."/>
            <person name="Huang T."/>
            <person name="Chambers A.H."/>
        </authorList>
    </citation>
    <scope>NUCLEOTIDE SEQUENCE [LARGE SCALE GENOMIC DNA]</scope>
    <source>
        <tissue evidence="2">Leaf</tissue>
    </source>
</reference>
<comment type="caution">
    <text evidence="2">The sequence shown here is derived from an EMBL/GenBank/DDBJ whole genome shotgun (WGS) entry which is preliminary data.</text>
</comment>
<dbReference type="Proteomes" id="UP000639772">
    <property type="component" value="Unassembled WGS sequence"/>
</dbReference>
<dbReference type="EMBL" id="JADCNM010000002">
    <property type="protein sequence ID" value="KAG0493463.1"/>
    <property type="molecule type" value="Genomic_DNA"/>
</dbReference>
<evidence type="ECO:0000313" key="2">
    <source>
        <dbReference type="EMBL" id="KAG0493463.1"/>
    </source>
</evidence>
<gene>
    <name evidence="2" type="ORF">HPP92_004457</name>
</gene>
<dbReference type="PANTHER" id="PTHR31286:SF99">
    <property type="entry name" value="DUF4283 DOMAIN-CONTAINING PROTEIN"/>
    <property type="match status" value="1"/>
</dbReference>
<name>A0A835VDM7_VANPL</name>
<evidence type="ECO:0008006" key="4">
    <source>
        <dbReference type="Google" id="ProtNLM"/>
    </source>
</evidence>
<proteinExistence type="predicted"/>
<evidence type="ECO:0000256" key="1">
    <source>
        <dbReference type="SAM" id="MobiDB-lite"/>
    </source>
</evidence>
<accession>A0A835VDM7</accession>
<dbReference type="AlphaFoldDB" id="A0A835VDM7"/>
<dbReference type="OrthoDB" id="1096772at2759"/>
<feature type="region of interest" description="Disordered" evidence="1">
    <location>
        <begin position="142"/>
        <end position="162"/>
    </location>
</feature>